<dbReference type="OrthoDB" id="10689506at2759"/>
<dbReference type="AlphaFoldDB" id="A0A4P9YRI8"/>
<feature type="region of interest" description="Disordered" evidence="1">
    <location>
        <begin position="49"/>
        <end position="262"/>
    </location>
</feature>
<feature type="compositionally biased region" description="Basic residues" evidence="1">
    <location>
        <begin position="1"/>
        <end position="10"/>
    </location>
</feature>
<accession>A0A4P9YRI8</accession>
<organism evidence="2 3">
    <name type="scientific">Syncephalis pseudoplumigaleata</name>
    <dbReference type="NCBI Taxonomy" id="1712513"/>
    <lineage>
        <taxon>Eukaryota</taxon>
        <taxon>Fungi</taxon>
        <taxon>Fungi incertae sedis</taxon>
        <taxon>Zoopagomycota</taxon>
        <taxon>Zoopagomycotina</taxon>
        <taxon>Zoopagomycetes</taxon>
        <taxon>Zoopagales</taxon>
        <taxon>Piptocephalidaceae</taxon>
        <taxon>Syncephalis</taxon>
    </lineage>
</organism>
<keyword evidence="3" id="KW-1185">Reference proteome</keyword>
<evidence type="ECO:0000313" key="2">
    <source>
        <dbReference type="EMBL" id="RKP22476.1"/>
    </source>
</evidence>
<feature type="compositionally biased region" description="Polar residues" evidence="1">
    <location>
        <begin position="235"/>
        <end position="247"/>
    </location>
</feature>
<proteinExistence type="predicted"/>
<sequence>MQREARRRSTRYTAVGERGRRTGIDGVSHMPQGAAEAVHIGEYFNNVESNQPFVNGPEDFPEDFRIEDDSNASLMSLSSANDERDVNGHASMSPSLASREKDTSTDPLSDILSAAVDDLPTHDAATGSNEDSRDISNNQLQQDTPDDADHVHASSPVLGEEPLDAAQHEPARRRGPLFARFAQTTNVPVVEAAHGSVDDEMKQNNDDDDDSPFIDGMSYTASTPLPAQSPVPSLARSSVATDSNDSLSAALDAGHEQPLGRR</sequence>
<feature type="compositionally biased region" description="Low complexity" evidence="1">
    <location>
        <begin position="71"/>
        <end position="80"/>
    </location>
</feature>
<name>A0A4P9YRI8_9FUNG</name>
<evidence type="ECO:0000313" key="3">
    <source>
        <dbReference type="Proteomes" id="UP000278143"/>
    </source>
</evidence>
<reference evidence="3" key="1">
    <citation type="journal article" date="2018" name="Nat. Microbiol.">
        <title>Leveraging single-cell genomics to expand the fungal tree of life.</title>
        <authorList>
            <person name="Ahrendt S.R."/>
            <person name="Quandt C.A."/>
            <person name="Ciobanu D."/>
            <person name="Clum A."/>
            <person name="Salamov A."/>
            <person name="Andreopoulos B."/>
            <person name="Cheng J.F."/>
            <person name="Woyke T."/>
            <person name="Pelin A."/>
            <person name="Henrissat B."/>
            <person name="Reynolds N.K."/>
            <person name="Benny G.L."/>
            <person name="Smith M.E."/>
            <person name="James T.Y."/>
            <person name="Grigoriev I.V."/>
        </authorList>
    </citation>
    <scope>NUCLEOTIDE SEQUENCE [LARGE SCALE GENOMIC DNA]</scope>
    <source>
        <strain evidence="3">Benny S71-1</strain>
    </source>
</reference>
<dbReference type="Proteomes" id="UP000278143">
    <property type="component" value="Unassembled WGS sequence"/>
</dbReference>
<evidence type="ECO:0000256" key="1">
    <source>
        <dbReference type="SAM" id="MobiDB-lite"/>
    </source>
</evidence>
<dbReference type="EMBL" id="KZ992058">
    <property type="protein sequence ID" value="RKP22476.1"/>
    <property type="molecule type" value="Genomic_DNA"/>
</dbReference>
<feature type="compositionally biased region" description="Basic and acidic residues" evidence="1">
    <location>
        <begin position="196"/>
        <end position="205"/>
    </location>
</feature>
<feature type="region of interest" description="Disordered" evidence="1">
    <location>
        <begin position="1"/>
        <end position="29"/>
    </location>
</feature>
<feature type="compositionally biased region" description="Basic and acidic residues" evidence="1">
    <location>
        <begin position="253"/>
        <end position="262"/>
    </location>
</feature>
<gene>
    <name evidence="2" type="ORF">SYNPS1DRAFT_31925</name>
</gene>
<protein>
    <submittedName>
        <fullName evidence="2">Uncharacterized protein</fullName>
    </submittedName>
</protein>